<dbReference type="InterPro" id="IPR006311">
    <property type="entry name" value="TAT_signal"/>
</dbReference>
<dbReference type="PANTHER" id="PTHR43737:SF1">
    <property type="entry name" value="DUF1501 DOMAIN-CONTAINING PROTEIN"/>
    <property type="match status" value="1"/>
</dbReference>
<accession>A0A518DVX9</accession>
<evidence type="ECO:0008006" key="3">
    <source>
        <dbReference type="Google" id="ProtNLM"/>
    </source>
</evidence>
<reference evidence="1 2" key="1">
    <citation type="submission" date="2019-02" db="EMBL/GenBank/DDBJ databases">
        <title>Deep-cultivation of Planctomycetes and their phenomic and genomic characterization uncovers novel biology.</title>
        <authorList>
            <person name="Wiegand S."/>
            <person name="Jogler M."/>
            <person name="Boedeker C."/>
            <person name="Pinto D."/>
            <person name="Vollmers J."/>
            <person name="Rivas-Marin E."/>
            <person name="Kohn T."/>
            <person name="Peeters S.H."/>
            <person name="Heuer A."/>
            <person name="Rast P."/>
            <person name="Oberbeckmann S."/>
            <person name="Bunk B."/>
            <person name="Jeske O."/>
            <person name="Meyerdierks A."/>
            <person name="Storesund J.E."/>
            <person name="Kallscheuer N."/>
            <person name="Luecker S."/>
            <person name="Lage O.M."/>
            <person name="Pohl T."/>
            <person name="Merkel B.J."/>
            <person name="Hornburger P."/>
            <person name="Mueller R.-W."/>
            <person name="Bruemmer F."/>
            <person name="Labrenz M."/>
            <person name="Spormann A.M."/>
            <person name="Op den Camp H."/>
            <person name="Overmann J."/>
            <person name="Amann R."/>
            <person name="Jetten M.S.M."/>
            <person name="Mascher T."/>
            <person name="Medema M.H."/>
            <person name="Devos D.P."/>
            <person name="Kaster A.-K."/>
            <person name="Ovreas L."/>
            <person name="Rohde M."/>
            <person name="Galperin M.Y."/>
            <person name="Jogler C."/>
        </authorList>
    </citation>
    <scope>NUCLEOTIDE SEQUENCE [LARGE SCALE GENOMIC DNA]</scope>
    <source>
        <strain evidence="1 2">Pla85_3_4</strain>
    </source>
</reference>
<dbReference type="EMBL" id="CP036433">
    <property type="protein sequence ID" value="QDU95996.1"/>
    <property type="molecule type" value="Genomic_DNA"/>
</dbReference>
<evidence type="ECO:0000313" key="1">
    <source>
        <dbReference type="EMBL" id="QDU95996.1"/>
    </source>
</evidence>
<dbReference type="OrthoDB" id="127333at2"/>
<gene>
    <name evidence="1" type="ORF">Pla8534_38150</name>
</gene>
<dbReference type="PANTHER" id="PTHR43737">
    <property type="entry name" value="BLL7424 PROTEIN"/>
    <property type="match status" value="1"/>
</dbReference>
<dbReference type="KEGG" id="lcre:Pla8534_38150"/>
<protein>
    <recommendedName>
        <fullName evidence="3">DUF1501 domain-containing protein</fullName>
    </recommendedName>
</protein>
<evidence type="ECO:0000313" key="2">
    <source>
        <dbReference type="Proteomes" id="UP000317648"/>
    </source>
</evidence>
<proteinExistence type="predicted"/>
<dbReference type="SUPFAM" id="SSF53649">
    <property type="entry name" value="Alkaline phosphatase-like"/>
    <property type="match status" value="1"/>
</dbReference>
<dbReference type="InterPro" id="IPR017850">
    <property type="entry name" value="Alkaline_phosphatase_core_sf"/>
</dbReference>
<organism evidence="1 2">
    <name type="scientific">Lignipirellula cremea</name>
    <dbReference type="NCBI Taxonomy" id="2528010"/>
    <lineage>
        <taxon>Bacteria</taxon>
        <taxon>Pseudomonadati</taxon>
        <taxon>Planctomycetota</taxon>
        <taxon>Planctomycetia</taxon>
        <taxon>Pirellulales</taxon>
        <taxon>Pirellulaceae</taxon>
        <taxon>Lignipirellula</taxon>
    </lineage>
</organism>
<sequence length="472" mass="51895">MSRPFPRCSGPLSRRSFLTAGSLGLGGLGLADLLRLRAEAAARQPAGKDDDTAIIFVWLPGGPPHMEMYDMKPDAPAEYRGPFRPIATNVAGIDVCELMPRHAQIADKYNIIRSVAHEFSDHGGGHKRFLTGRDPLEPTGFVNDFPMAGSVVAKVRANRRTGVPNYICGSSRNNANVDAFSFGAAYLGSAYTPYTFTGDPSDAKFKVQDLAMEESVALRLEDRAQLLSSLDRMRRQVDNTGALDAMDKYSAEAIDLLLSPQMRNAFDLSQESDELKDRYGRHAWGFRALLARRLVEAGSSFVTVVMENAHVSPIRYPKDGVFNWDSHAVNGHIFNDALVRLPIYDQAITALVEDLYNRGLDKRVLLVVTGEFGRTPRISYGVGSRSGVMQPGRDHWPQAMSMLVAGGGMRTGQVIGSTNAKGEHPQDRPLTPNDLWATVYRHLGIDYTQSFPNMAGRPMPILPYGEPISELL</sequence>
<dbReference type="AlphaFoldDB" id="A0A518DVX9"/>
<dbReference type="RefSeq" id="WP_145054673.1">
    <property type="nucleotide sequence ID" value="NZ_CP036433.1"/>
</dbReference>
<name>A0A518DVX9_9BACT</name>
<dbReference type="PROSITE" id="PS51318">
    <property type="entry name" value="TAT"/>
    <property type="match status" value="1"/>
</dbReference>
<dbReference type="Pfam" id="PF07394">
    <property type="entry name" value="DUF1501"/>
    <property type="match status" value="1"/>
</dbReference>
<keyword evidence="2" id="KW-1185">Reference proteome</keyword>
<dbReference type="Proteomes" id="UP000317648">
    <property type="component" value="Chromosome"/>
</dbReference>
<dbReference type="InterPro" id="IPR010869">
    <property type="entry name" value="DUF1501"/>
</dbReference>